<evidence type="ECO:0000256" key="1">
    <source>
        <dbReference type="ARBA" id="ARBA00023015"/>
    </source>
</evidence>
<dbReference type="InterPro" id="IPR009057">
    <property type="entry name" value="Homeodomain-like_sf"/>
</dbReference>
<dbReference type="Pfam" id="PF00072">
    <property type="entry name" value="Response_reg"/>
    <property type="match status" value="1"/>
</dbReference>
<dbReference type="PROSITE" id="PS01124">
    <property type="entry name" value="HTH_ARAC_FAMILY_2"/>
    <property type="match status" value="1"/>
</dbReference>
<dbReference type="Gene3D" id="3.40.50.2300">
    <property type="match status" value="1"/>
</dbReference>
<dbReference type="OrthoDB" id="9809670at2"/>
<dbReference type="GO" id="GO:0043565">
    <property type="term" value="F:sequence-specific DNA binding"/>
    <property type="evidence" value="ECO:0007669"/>
    <property type="project" value="InterPro"/>
</dbReference>
<evidence type="ECO:0000313" key="7">
    <source>
        <dbReference type="EMBL" id="SOD98345.1"/>
    </source>
</evidence>
<keyword evidence="4" id="KW-0597">Phosphoprotein</keyword>
<dbReference type="PRINTS" id="PR00032">
    <property type="entry name" value="HTHARAC"/>
</dbReference>
<keyword evidence="2" id="KW-0238">DNA-binding</keyword>
<dbReference type="SMART" id="SM00342">
    <property type="entry name" value="HTH_ARAC"/>
    <property type="match status" value="1"/>
</dbReference>
<feature type="domain" description="Response regulatory" evidence="6">
    <location>
        <begin position="3"/>
        <end position="119"/>
    </location>
</feature>
<evidence type="ECO:0000259" key="5">
    <source>
        <dbReference type="PROSITE" id="PS01124"/>
    </source>
</evidence>
<evidence type="ECO:0000259" key="6">
    <source>
        <dbReference type="PROSITE" id="PS50110"/>
    </source>
</evidence>
<dbReference type="SMART" id="SM00448">
    <property type="entry name" value="REC"/>
    <property type="match status" value="1"/>
</dbReference>
<dbReference type="Gene3D" id="1.10.10.60">
    <property type="entry name" value="Homeodomain-like"/>
    <property type="match status" value="1"/>
</dbReference>
<dbReference type="PROSITE" id="PS50110">
    <property type="entry name" value="RESPONSE_REGULATORY"/>
    <property type="match status" value="1"/>
</dbReference>
<dbReference type="InterPro" id="IPR011006">
    <property type="entry name" value="CheY-like_superfamily"/>
</dbReference>
<dbReference type="Pfam" id="PF12833">
    <property type="entry name" value="HTH_18"/>
    <property type="match status" value="1"/>
</dbReference>
<feature type="modified residue" description="4-aspartylphosphate" evidence="4">
    <location>
        <position position="52"/>
    </location>
</feature>
<keyword evidence="1" id="KW-0805">Transcription regulation</keyword>
<organism evidence="7 8">
    <name type="scientific">Spirosoma fluviale</name>
    <dbReference type="NCBI Taxonomy" id="1597977"/>
    <lineage>
        <taxon>Bacteria</taxon>
        <taxon>Pseudomonadati</taxon>
        <taxon>Bacteroidota</taxon>
        <taxon>Cytophagia</taxon>
        <taxon>Cytophagales</taxon>
        <taxon>Cytophagaceae</taxon>
        <taxon>Spirosoma</taxon>
    </lineage>
</organism>
<dbReference type="GO" id="GO:0000160">
    <property type="term" value="P:phosphorelay signal transduction system"/>
    <property type="evidence" value="ECO:0007669"/>
    <property type="project" value="InterPro"/>
</dbReference>
<dbReference type="AlphaFoldDB" id="A0A286GRZ7"/>
<name>A0A286GRZ7_9BACT</name>
<accession>A0A286GRZ7</accession>
<feature type="domain" description="HTH araC/xylS-type" evidence="5">
    <location>
        <begin position="145"/>
        <end position="244"/>
    </location>
</feature>
<protein>
    <submittedName>
        <fullName evidence="7">Two component transcriptional regulator, AraC family</fullName>
    </submittedName>
</protein>
<sequence>MATILLIHNDLTLQIELKTLLEFQGHKLVSVNSGKEALNLLRYANLDLMICDIDIPEIGGFDFLKKIKKKLLHKQAPVMLLTSTNDHEVRLKGFELGVIGYLAKPVDINEIQYQINNLFTYRNTIIDHTLYGSHENQNTDFQFVKDFYDLLALNFGSPDFSLNKAAEALSMSVSTLKRRLTIYLDTTFSDAVKEYRFRKASDLLKKSSLSIEEISIACGFRSLSYFSRSFKANYFLSPVQYKNDANDSRLVAFTSKEKLAYNEEEYTDIS</sequence>
<dbReference type="InterPro" id="IPR018060">
    <property type="entry name" value="HTH_AraC"/>
</dbReference>
<evidence type="ECO:0000313" key="8">
    <source>
        <dbReference type="Proteomes" id="UP000219452"/>
    </source>
</evidence>
<keyword evidence="8" id="KW-1185">Reference proteome</keyword>
<dbReference type="SUPFAM" id="SSF52172">
    <property type="entry name" value="CheY-like"/>
    <property type="match status" value="1"/>
</dbReference>
<dbReference type="PANTHER" id="PTHR43280">
    <property type="entry name" value="ARAC-FAMILY TRANSCRIPTIONAL REGULATOR"/>
    <property type="match status" value="1"/>
</dbReference>
<dbReference type="SUPFAM" id="SSF46689">
    <property type="entry name" value="Homeodomain-like"/>
    <property type="match status" value="1"/>
</dbReference>
<evidence type="ECO:0000256" key="4">
    <source>
        <dbReference type="PROSITE-ProRule" id="PRU00169"/>
    </source>
</evidence>
<evidence type="ECO:0000256" key="3">
    <source>
        <dbReference type="ARBA" id="ARBA00023163"/>
    </source>
</evidence>
<keyword evidence="3" id="KW-0804">Transcription</keyword>
<dbReference type="GO" id="GO:0003700">
    <property type="term" value="F:DNA-binding transcription factor activity"/>
    <property type="evidence" value="ECO:0007669"/>
    <property type="project" value="InterPro"/>
</dbReference>
<dbReference type="Proteomes" id="UP000219452">
    <property type="component" value="Unassembled WGS sequence"/>
</dbReference>
<dbReference type="PANTHER" id="PTHR43280:SF28">
    <property type="entry name" value="HTH-TYPE TRANSCRIPTIONAL ACTIVATOR RHAS"/>
    <property type="match status" value="1"/>
</dbReference>
<proteinExistence type="predicted"/>
<reference evidence="8" key="1">
    <citation type="submission" date="2017-09" db="EMBL/GenBank/DDBJ databases">
        <authorList>
            <person name="Varghese N."/>
            <person name="Submissions S."/>
        </authorList>
    </citation>
    <scope>NUCLEOTIDE SEQUENCE [LARGE SCALE GENOMIC DNA]</scope>
    <source>
        <strain evidence="8">DSM 29961</strain>
    </source>
</reference>
<dbReference type="CDD" id="cd00156">
    <property type="entry name" value="REC"/>
    <property type="match status" value="1"/>
</dbReference>
<dbReference type="InterPro" id="IPR001789">
    <property type="entry name" value="Sig_transdc_resp-reg_receiver"/>
</dbReference>
<dbReference type="InterPro" id="IPR020449">
    <property type="entry name" value="Tscrpt_reg_AraC-type_HTH"/>
</dbReference>
<gene>
    <name evidence="7" type="ORF">SAMN06269250_6036</name>
</gene>
<dbReference type="EMBL" id="OCNH01000008">
    <property type="protein sequence ID" value="SOD98345.1"/>
    <property type="molecule type" value="Genomic_DNA"/>
</dbReference>
<dbReference type="RefSeq" id="WP_097131197.1">
    <property type="nucleotide sequence ID" value="NZ_OCNH01000008.1"/>
</dbReference>
<evidence type="ECO:0000256" key="2">
    <source>
        <dbReference type="ARBA" id="ARBA00023125"/>
    </source>
</evidence>